<accession>A0A3S8ZWX1</accession>
<proteinExistence type="predicted"/>
<dbReference type="KEGG" id="iod:EJO50_16930"/>
<name>A0A3S8ZWX1_9NEIS</name>
<evidence type="ECO:0000256" key="1">
    <source>
        <dbReference type="SAM" id="Phobius"/>
    </source>
</evidence>
<gene>
    <name evidence="2" type="ORF">EJO50_16930</name>
</gene>
<keyword evidence="1" id="KW-0812">Transmembrane</keyword>
<dbReference type="OrthoDB" id="7181050at2"/>
<organism evidence="2 3">
    <name type="scientific">Iodobacter ciconiae</name>
    <dbReference type="NCBI Taxonomy" id="2496266"/>
    <lineage>
        <taxon>Bacteria</taxon>
        <taxon>Pseudomonadati</taxon>
        <taxon>Pseudomonadota</taxon>
        <taxon>Betaproteobacteria</taxon>
        <taxon>Neisseriales</taxon>
        <taxon>Chitinibacteraceae</taxon>
        <taxon>Iodobacter</taxon>
    </lineage>
</organism>
<dbReference type="AlphaFoldDB" id="A0A3S8ZWX1"/>
<keyword evidence="1" id="KW-1133">Transmembrane helix</keyword>
<protein>
    <submittedName>
        <fullName evidence="2">Uncharacterized protein</fullName>
    </submittedName>
</protein>
<evidence type="ECO:0000313" key="3">
    <source>
        <dbReference type="Proteomes" id="UP000282438"/>
    </source>
</evidence>
<dbReference type="RefSeq" id="WP_125976141.1">
    <property type="nucleotide sequence ID" value="NZ_CP034433.1"/>
</dbReference>
<evidence type="ECO:0000313" key="2">
    <source>
        <dbReference type="EMBL" id="AZN38000.1"/>
    </source>
</evidence>
<keyword evidence="3" id="KW-1185">Reference proteome</keyword>
<dbReference type="EMBL" id="CP034433">
    <property type="protein sequence ID" value="AZN38000.1"/>
    <property type="molecule type" value="Genomic_DNA"/>
</dbReference>
<feature type="transmembrane region" description="Helical" evidence="1">
    <location>
        <begin position="37"/>
        <end position="57"/>
    </location>
</feature>
<sequence length="63" mass="7493">MSWLDYYLKRLLLASWPMLDQAGLALLEEKRRANMVTWLAFCFFCFLWLISAVVLPMQNTESF</sequence>
<dbReference type="Proteomes" id="UP000282438">
    <property type="component" value="Chromosome"/>
</dbReference>
<keyword evidence="1" id="KW-0472">Membrane</keyword>
<reference evidence="2 3" key="1">
    <citation type="submission" date="2018-12" db="EMBL/GenBank/DDBJ databases">
        <title>Complete genome sequence of Iodobacter sp. H11R3.</title>
        <authorList>
            <person name="Bae J.-W."/>
        </authorList>
    </citation>
    <scope>NUCLEOTIDE SEQUENCE [LARGE SCALE GENOMIC DNA]</scope>
    <source>
        <strain evidence="2 3">H11R3</strain>
    </source>
</reference>